<protein>
    <submittedName>
        <fullName evidence="3">Universal stress protein F</fullName>
    </submittedName>
</protein>
<dbReference type="AlphaFoldDB" id="A0A0P1I3Z1"/>
<dbReference type="InterPro" id="IPR006016">
    <property type="entry name" value="UspA"/>
</dbReference>
<evidence type="ECO:0000313" key="4">
    <source>
        <dbReference type="Proteomes" id="UP000051870"/>
    </source>
</evidence>
<dbReference type="STRING" id="1715693.PH7735_00934"/>
<comment type="similarity">
    <text evidence="1">Belongs to the universal stress protein A family.</text>
</comment>
<dbReference type="SUPFAM" id="SSF52402">
    <property type="entry name" value="Adenine nucleotide alpha hydrolases-like"/>
    <property type="match status" value="1"/>
</dbReference>
<evidence type="ECO:0000313" key="3">
    <source>
        <dbReference type="EMBL" id="CUJ88523.1"/>
    </source>
</evidence>
<dbReference type="EMBL" id="CYTW01000001">
    <property type="protein sequence ID" value="CUJ88523.1"/>
    <property type="molecule type" value="Genomic_DNA"/>
</dbReference>
<dbReference type="InterPro" id="IPR006015">
    <property type="entry name" value="Universal_stress_UspA"/>
</dbReference>
<organism evidence="3 4">
    <name type="scientific">Shimia thalassica</name>
    <dbReference type="NCBI Taxonomy" id="1715693"/>
    <lineage>
        <taxon>Bacteria</taxon>
        <taxon>Pseudomonadati</taxon>
        <taxon>Pseudomonadota</taxon>
        <taxon>Alphaproteobacteria</taxon>
        <taxon>Rhodobacterales</taxon>
        <taxon>Roseobacteraceae</taxon>
    </lineage>
</organism>
<evidence type="ECO:0000256" key="1">
    <source>
        <dbReference type="ARBA" id="ARBA00008791"/>
    </source>
</evidence>
<dbReference type="PANTHER" id="PTHR46268">
    <property type="entry name" value="STRESS RESPONSE PROTEIN NHAX"/>
    <property type="match status" value="1"/>
</dbReference>
<accession>A0A0P1I3Z1</accession>
<dbReference type="Gene3D" id="3.40.50.620">
    <property type="entry name" value="HUPs"/>
    <property type="match status" value="1"/>
</dbReference>
<dbReference type="Proteomes" id="UP000051870">
    <property type="component" value="Unassembled WGS sequence"/>
</dbReference>
<feature type="domain" description="UspA" evidence="2">
    <location>
        <begin position="1"/>
        <end position="134"/>
    </location>
</feature>
<gene>
    <name evidence="3" type="primary">uspF_1</name>
    <name evidence="3" type="ORF">PH7735_00934</name>
</gene>
<dbReference type="CDD" id="cd00293">
    <property type="entry name" value="USP-like"/>
    <property type="match status" value="1"/>
</dbReference>
<keyword evidence="4" id="KW-1185">Reference proteome</keyword>
<reference evidence="4" key="1">
    <citation type="submission" date="2015-09" db="EMBL/GenBank/DDBJ databases">
        <authorList>
            <person name="Rodrigo-Torres Lidia"/>
            <person name="Arahal R.David."/>
        </authorList>
    </citation>
    <scope>NUCLEOTIDE SEQUENCE [LARGE SCALE GENOMIC DNA]</scope>
    <source>
        <strain evidence="4">CECT 7735</strain>
    </source>
</reference>
<evidence type="ECO:0000259" key="2">
    <source>
        <dbReference type="Pfam" id="PF00582"/>
    </source>
</evidence>
<dbReference type="PRINTS" id="PR01438">
    <property type="entry name" value="UNVRSLSTRESS"/>
</dbReference>
<dbReference type="InterPro" id="IPR014729">
    <property type="entry name" value="Rossmann-like_a/b/a_fold"/>
</dbReference>
<dbReference type="Pfam" id="PF00582">
    <property type="entry name" value="Usp"/>
    <property type="match status" value="1"/>
</dbReference>
<dbReference type="PANTHER" id="PTHR46268:SF6">
    <property type="entry name" value="UNIVERSAL STRESS PROTEIN UP12"/>
    <property type="match status" value="1"/>
</dbReference>
<sequence length="134" mass="14449">MYQKIIIALSLEHGFAAQAVDTARRLGGGTAEITALHVYEPPSGSVSTYLDEEVVQKAYDDARQLLKERCGNADDVTPMIIKGHSSRSITEYAAEIGAHAIIVGSHKPGLRDYFLGTTAARIVRHASCAVVVLR</sequence>
<proteinExistence type="inferred from homology"/>
<dbReference type="GeneID" id="83880002"/>
<name>A0A0P1I3Z1_9RHOB</name>
<dbReference type="RefSeq" id="WP_058310112.1">
    <property type="nucleotide sequence ID" value="NZ_CYTW01000001.1"/>
</dbReference>